<comment type="caution">
    <text evidence="1">The sequence shown here is derived from an EMBL/GenBank/DDBJ whole genome shotgun (WGS) entry which is preliminary data.</text>
</comment>
<sequence>MGLFGNKLEKIFQSNNKLIEIITPYEANSKGLNWKEIIEKEVEKRYLYRNVESIAFAGSNNVIIKYKDLKVRSELEVEQIRKQLRKEAGLDMER</sequence>
<proteinExistence type="predicted"/>
<dbReference type="EMBL" id="ACDE02000019">
    <property type="protein sequence ID" value="EEO40299.1"/>
    <property type="molecule type" value="Genomic_DNA"/>
</dbReference>
<dbReference type="eggNOG" id="ENOG5033NYE">
    <property type="taxonomic scope" value="Bacteria"/>
</dbReference>
<protein>
    <submittedName>
        <fullName evidence="1">Uncharacterized protein</fullName>
    </submittedName>
</protein>
<organism evidence="1 2">
    <name type="scientific">Fusobacterium vincentii 4_1_13</name>
    <dbReference type="NCBI Taxonomy" id="469606"/>
    <lineage>
        <taxon>Bacteria</taxon>
        <taxon>Fusobacteriati</taxon>
        <taxon>Fusobacteriota</taxon>
        <taxon>Fusobacteriia</taxon>
        <taxon>Fusobacteriales</taxon>
        <taxon>Fusobacteriaceae</taxon>
        <taxon>Fusobacterium</taxon>
    </lineage>
</organism>
<gene>
    <name evidence="1" type="ORF">FSCG_01012</name>
</gene>
<dbReference type="RefSeq" id="WP_008803002.1">
    <property type="nucleotide sequence ID" value="NZ_KQ235737.1"/>
</dbReference>
<accession>A0A0M1VUG4</accession>
<evidence type="ECO:0000313" key="2">
    <source>
        <dbReference type="Proteomes" id="UP000004925"/>
    </source>
</evidence>
<dbReference type="HOGENOM" id="CLU_2522769_0_0_0"/>
<evidence type="ECO:0000313" key="1">
    <source>
        <dbReference type="EMBL" id="EEO40299.1"/>
    </source>
</evidence>
<dbReference type="Proteomes" id="UP000004925">
    <property type="component" value="Unassembled WGS sequence"/>
</dbReference>
<dbReference type="AlphaFoldDB" id="A0A0M1VUG4"/>
<reference evidence="1 2" key="1">
    <citation type="submission" date="2011-10" db="EMBL/GenBank/DDBJ databases">
        <title>The Genome Sequence of Fusobacterium sp. 4_1_13.</title>
        <authorList>
            <consortium name="The Broad Institute Genome Sequencing Platform"/>
            <person name="Earl A."/>
            <person name="Ward D."/>
            <person name="Feldgarden M."/>
            <person name="Gevers D."/>
            <person name="Strauss J."/>
            <person name="Ambrose C."/>
            <person name="Allen-Vercoe E."/>
            <person name="Young S.K."/>
            <person name="Zeng Q."/>
            <person name="Gargeya S."/>
            <person name="Fitzgerald M."/>
            <person name="Haas B."/>
            <person name="Abouelleil A."/>
            <person name="Alvarado L."/>
            <person name="Arachchi H.M."/>
            <person name="Berlin A."/>
            <person name="Brown A."/>
            <person name="Chapman S.B."/>
            <person name="Chen Z."/>
            <person name="Dunbar C."/>
            <person name="Freedman E."/>
            <person name="Gearin G."/>
            <person name="Goldberg J."/>
            <person name="Griggs A."/>
            <person name="Gujja S."/>
            <person name="Heiman D."/>
            <person name="Howarth C."/>
            <person name="Larson L."/>
            <person name="Lui A."/>
            <person name="MacDonald P.J."/>
            <person name="Montmayeur A."/>
            <person name="Murphy C."/>
            <person name="Neiman D."/>
            <person name="Pearson M."/>
            <person name="Priest M."/>
            <person name="Roberts A."/>
            <person name="Saif S."/>
            <person name="Shea T."/>
            <person name="Shenoy N."/>
            <person name="Sisk P."/>
            <person name="Stolte C."/>
            <person name="Sykes S."/>
            <person name="Wortman J."/>
            <person name="Nusbaum C."/>
            <person name="Birren B."/>
        </authorList>
    </citation>
    <scope>NUCLEOTIDE SEQUENCE [LARGE SCALE GENOMIC DNA]</scope>
    <source>
        <strain evidence="1 2">4_1_13</strain>
    </source>
</reference>
<name>A0A0M1VUG4_FUSVC</name>